<dbReference type="InterPro" id="IPR025484">
    <property type="entry name" value="DUF4376"/>
</dbReference>
<dbReference type="Proteomes" id="UP000241238">
    <property type="component" value="Chromosome"/>
</dbReference>
<evidence type="ECO:0000313" key="3">
    <source>
        <dbReference type="Proteomes" id="UP000241238"/>
    </source>
</evidence>
<dbReference type="GeneID" id="77468584"/>
<gene>
    <name evidence="2" type="ORF">C4N18_11325</name>
</gene>
<sequence length="238" mass="28017">MFFYLEKKAILNNYSKILDVFEEKLPEDEAINRYGKGNYLISENLIDFPILEIDNSGNEILREATRIERIQLNLGGEKLKSGEYIENGKIVCIPEPDNMIKKKWNEEKRIWEEGASEEEKKIFYKKQIDKYKAEILDRGFIYEGHNQRCRDKDLALLSNAISALEDARKEEGLFWAFSDNDILKMTLNQLKEMRVKGMEFINTVYEVEAFLKRDEVNLNLTIEDLKKMINKKSKIKTV</sequence>
<protein>
    <recommendedName>
        <fullName evidence="1">DUF4376 domain-containing protein</fullName>
    </recommendedName>
</protein>
<evidence type="ECO:0000259" key="1">
    <source>
        <dbReference type="Pfam" id="PF14301"/>
    </source>
</evidence>
<accession>A0ABM6U5V4</accession>
<keyword evidence="3" id="KW-1185">Reference proteome</keyword>
<dbReference type="RefSeq" id="WP_005948125.1">
    <property type="nucleotide sequence ID" value="NZ_CP028103.1"/>
</dbReference>
<dbReference type="Pfam" id="PF14301">
    <property type="entry name" value="DUF4376"/>
    <property type="match status" value="1"/>
</dbReference>
<dbReference type="EMBL" id="CP028103">
    <property type="protein sequence ID" value="AVQ31775.1"/>
    <property type="molecule type" value="Genomic_DNA"/>
</dbReference>
<name>A0ABM6U5V4_FUSVA</name>
<feature type="domain" description="DUF4376" evidence="1">
    <location>
        <begin position="126"/>
        <end position="213"/>
    </location>
</feature>
<proteinExistence type="predicted"/>
<evidence type="ECO:0000313" key="2">
    <source>
        <dbReference type="EMBL" id="AVQ31775.1"/>
    </source>
</evidence>
<reference evidence="3" key="1">
    <citation type="journal article" date="2018" name="MSphere">
        <title>Fusobacterium Genomics Using MinION and Illumina Sequencing Enables Genome Completion and Correction.</title>
        <authorList>
            <person name="Todd S.M."/>
            <person name="Settlage R.E."/>
            <person name="Lahmers K.K."/>
            <person name="Slade D.J."/>
        </authorList>
    </citation>
    <scope>NUCLEOTIDE SEQUENCE [LARGE SCALE GENOMIC DNA]</scope>
    <source>
        <strain evidence="3">ATCC 27725</strain>
    </source>
</reference>
<organism evidence="2 3">
    <name type="scientific">Fusobacterium varium ATCC 27725</name>
    <dbReference type="NCBI Taxonomy" id="469618"/>
    <lineage>
        <taxon>Bacteria</taxon>
        <taxon>Fusobacteriati</taxon>
        <taxon>Fusobacteriota</taxon>
        <taxon>Fusobacteriia</taxon>
        <taxon>Fusobacteriales</taxon>
        <taxon>Fusobacteriaceae</taxon>
        <taxon>Fusobacterium</taxon>
    </lineage>
</organism>